<reference evidence="3 4" key="2">
    <citation type="journal article" date="2011" name="Stand. Genomic Sci.">
        <title>Complete genome sequence of Bacteroides helcogenes type strain (P 36-108).</title>
        <authorList>
            <person name="Pati A."/>
            <person name="Gronow S."/>
            <person name="Zeytun A."/>
            <person name="Lapidus A."/>
            <person name="Nolan M."/>
            <person name="Hammon N."/>
            <person name="Deshpande S."/>
            <person name="Cheng J.F."/>
            <person name="Tapia R."/>
            <person name="Han C."/>
            <person name="Goodwin L."/>
            <person name="Pitluck S."/>
            <person name="Liolios K."/>
            <person name="Pagani I."/>
            <person name="Ivanova N."/>
            <person name="Mavromatis K."/>
            <person name="Chen A."/>
            <person name="Palaniappan K."/>
            <person name="Land M."/>
            <person name="Hauser L."/>
            <person name="Chang Y.J."/>
            <person name="Jeffries C.D."/>
            <person name="Detter J.C."/>
            <person name="Brambilla E."/>
            <person name="Rohde M."/>
            <person name="Goker M."/>
            <person name="Woyke T."/>
            <person name="Bristow J."/>
            <person name="Eisen J.A."/>
            <person name="Markowitz V."/>
            <person name="Hugenholtz P."/>
            <person name="Kyrpides N.C."/>
            <person name="Klenk H.P."/>
            <person name="Lucas S."/>
        </authorList>
    </citation>
    <scope>NUCLEOTIDE SEQUENCE [LARGE SCALE GENOMIC DNA]</scope>
    <source>
        <strain evidence="4">ATCC 35417 / DSM 20613 / JCM 6297 / CCUG 15421 / P 36-108</strain>
    </source>
</reference>
<dbReference type="InterPro" id="IPR007492">
    <property type="entry name" value="LytTR_DNA-bd_dom"/>
</dbReference>
<keyword evidence="1" id="KW-0812">Transmembrane</keyword>
<keyword evidence="1" id="KW-0472">Membrane</keyword>
<gene>
    <name evidence="3" type="ordered locus">Bache_1559</name>
</gene>
<evidence type="ECO:0000259" key="2">
    <source>
        <dbReference type="PROSITE" id="PS50930"/>
    </source>
</evidence>
<dbReference type="RefSeq" id="WP_013547158.1">
    <property type="nucleotide sequence ID" value="NC_014933.1"/>
</dbReference>
<protein>
    <submittedName>
        <fullName evidence="3">Response regulator receiver protein</fullName>
    </submittedName>
</protein>
<dbReference type="InterPro" id="IPR046947">
    <property type="entry name" value="LytR-like"/>
</dbReference>
<dbReference type="PANTHER" id="PTHR37299">
    <property type="entry name" value="TRANSCRIPTIONAL REGULATOR-RELATED"/>
    <property type="match status" value="1"/>
</dbReference>
<keyword evidence="4" id="KW-1185">Reference proteome</keyword>
<dbReference type="PROSITE" id="PS50930">
    <property type="entry name" value="HTH_LYTTR"/>
    <property type="match status" value="1"/>
</dbReference>
<dbReference type="EMBL" id="CP002352">
    <property type="protein sequence ID" value="ADV43564.1"/>
    <property type="molecule type" value="Genomic_DNA"/>
</dbReference>
<dbReference type="SMART" id="SM00850">
    <property type="entry name" value="LytTR"/>
    <property type="match status" value="1"/>
</dbReference>
<reference key="1">
    <citation type="submission" date="2010-11" db="EMBL/GenBank/DDBJ databases">
        <title>The complete genome of Bacteroides helcogenes P 36-108.</title>
        <authorList>
            <consortium name="US DOE Joint Genome Institute (JGI-PGF)"/>
            <person name="Lucas S."/>
            <person name="Copeland A."/>
            <person name="Lapidus A."/>
            <person name="Bruce D."/>
            <person name="Goodwin L."/>
            <person name="Pitluck S."/>
            <person name="Kyrpides N."/>
            <person name="Mavromatis K."/>
            <person name="Ivanova N."/>
            <person name="Zeytun A."/>
            <person name="Brettin T."/>
            <person name="Detter J.C."/>
            <person name="Tapia R."/>
            <person name="Han C."/>
            <person name="Land M."/>
            <person name="Hauser L."/>
            <person name="Markowitz V."/>
            <person name="Cheng J.-F."/>
            <person name="Hugenholtz P."/>
            <person name="Woyke T."/>
            <person name="Wu D."/>
            <person name="Gronow S."/>
            <person name="Wellnitz S."/>
            <person name="Brambilla E."/>
            <person name="Klenk H.-P."/>
            <person name="Eisen J.A."/>
        </authorList>
    </citation>
    <scope>NUCLEOTIDE SEQUENCE</scope>
    <source>
        <strain>P 36-108</strain>
    </source>
</reference>
<feature type="transmembrane region" description="Helical" evidence="1">
    <location>
        <begin position="119"/>
        <end position="141"/>
    </location>
</feature>
<keyword evidence="1" id="KW-1133">Transmembrane helix</keyword>
<dbReference type="AlphaFoldDB" id="E6SW89"/>
<dbReference type="HOGENOM" id="CLU_076348_1_0_10"/>
<dbReference type="STRING" id="693979.Bache_1559"/>
<dbReference type="eggNOG" id="COG3279">
    <property type="taxonomic scope" value="Bacteria"/>
</dbReference>
<evidence type="ECO:0000313" key="4">
    <source>
        <dbReference type="Proteomes" id="UP000008630"/>
    </source>
</evidence>
<proteinExistence type="predicted"/>
<evidence type="ECO:0000256" key="1">
    <source>
        <dbReference type="SAM" id="Phobius"/>
    </source>
</evidence>
<dbReference type="GO" id="GO:0000156">
    <property type="term" value="F:phosphorelay response regulator activity"/>
    <property type="evidence" value="ECO:0007669"/>
    <property type="project" value="InterPro"/>
</dbReference>
<dbReference type="PANTHER" id="PTHR37299:SF1">
    <property type="entry name" value="STAGE 0 SPORULATION PROTEIN A HOMOLOG"/>
    <property type="match status" value="1"/>
</dbReference>
<name>E6SW89_BACT6</name>
<feature type="transmembrane region" description="Helical" evidence="1">
    <location>
        <begin position="88"/>
        <end position="107"/>
    </location>
</feature>
<dbReference type="Proteomes" id="UP000008630">
    <property type="component" value="Chromosome"/>
</dbReference>
<dbReference type="OrthoDB" id="1118393at2"/>
<organism evidence="3 4">
    <name type="scientific">Bacteroides helcogenes (strain ATCC 35417 / DSM 20613 / JCM 6297 / CCUG 15421 / P 36-108)</name>
    <dbReference type="NCBI Taxonomy" id="693979"/>
    <lineage>
        <taxon>Bacteria</taxon>
        <taxon>Pseudomonadati</taxon>
        <taxon>Bacteroidota</taxon>
        <taxon>Bacteroidia</taxon>
        <taxon>Bacteroidales</taxon>
        <taxon>Bacteroidaceae</taxon>
        <taxon>Bacteroides</taxon>
    </lineage>
</organism>
<dbReference type="KEGG" id="bhl:Bache_1559"/>
<feature type="transmembrane region" description="Helical" evidence="1">
    <location>
        <begin position="49"/>
        <end position="76"/>
    </location>
</feature>
<feature type="transmembrane region" description="Helical" evidence="1">
    <location>
        <begin position="21"/>
        <end position="37"/>
    </location>
</feature>
<accession>E6SW89</accession>
<feature type="domain" description="HTH LytTR-type" evidence="2">
    <location>
        <begin position="227"/>
        <end position="296"/>
    </location>
</feature>
<dbReference type="Pfam" id="PF04397">
    <property type="entry name" value="LytTR"/>
    <property type="match status" value="1"/>
</dbReference>
<evidence type="ECO:0000313" key="3">
    <source>
        <dbReference type="EMBL" id="ADV43564.1"/>
    </source>
</evidence>
<dbReference type="GO" id="GO:0003677">
    <property type="term" value="F:DNA binding"/>
    <property type="evidence" value="ECO:0007669"/>
    <property type="project" value="InterPro"/>
</dbReference>
<dbReference type="Gene3D" id="2.40.50.1020">
    <property type="entry name" value="LytTr DNA-binding domain"/>
    <property type="match status" value="1"/>
</dbReference>
<sequence length="300" mass="34819">MNKLMELLRSPYPTLYRRWKSVVIPPVIIFLILYILQPFGISRIEENKFWIVAGSAFIAAGASGIFTYLLPILFPSYYKEQNWTLGKYVLNMLLFLLLIAVGVWIYLSWLMGVWLNGRLFFMALSWVMILALFPVTFFLMWNRNLLLTRNLKAATEMNFYLSRKLSEEDRSPLAKEKESSGEWLFFSGGVKERLEVSVRDFLYAEAEGNYVKVVYYSVKGQGTIRKLLRVTMKQAEETIAGYSYIIRCHRAFLVNVRKVVKVEGNSQGYRLRLEGCEEEVPVSRAYAKEVKMLIENEVAS</sequence>